<keyword evidence="3" id="KW-1185">Reference proteome</keyword>
<feature type="compositionally biased region" description="Low complexity" evidence="1">
    <location>
        <begin position="524"/>
        <end position="538"/>
    </location>
</feature>
<comment type="caution">
    <text evidence="2">The sequence shown here is derived from an EMBL/GenBank/DDBJ whole genome shotgun (WGS) entry which is preliminary data.</text>
</comment>
<dbReference type="SUPFAM" id="SSF47113">
    <property type="entry name" value="Histone-fold"/>
    <property type="match status" value="1"/>
</dbReference>
<dbReference type="Proteomes" id="UP000283269">
    <property type="component" value="Unassembled WGS sequence"/>
</dbReference>
<feature type="region of interest" description="Disordered" evidence="1">
    <location>
        <begin position="616"/>
        <end position="770"/>
    </location>
</feature>
<feature type="compositionally biased region" description="Polar residues" evidence="1">
    <location>
        <begin position="654"/>
        <end position="663"/>
    </location>
</feature>
<evidence type="ECO:0000313" key="2">
    <source>
        <dbReference type="EMBL" id="PPQ83130.1"/>
    </source>
</evidence>
<dbReference type="Gene3D" id="1.10.20.10">
    <property type="entry name" value="Histone, subunit A"/>
    <property type="match status" value="1"/>
</dbReference>
<feature type="non-terminal residue" evidence="2">
    <location>
        <position position="1"/>
    </location>
</feature>
<feature type="compositionally biased region" description="Polar residues" evidence="1">
    <location>
        <begin position="237"/>
        <end position="271"/>
    </location>
</feature>
<reference evidence="2 3" key="1">
    <citation type="journal article" date="2018" name="Evol. Lett.">
        <title>Horizontal gene cluster transfer increased hallucinogenic mushroom diversity.</title>
        <authorList>
            <person name="Reynolds H.T."/>
            <person name="Vijayakumar V."/>
            <person name="Gluck-Thaler E."/>
            <person name="Korotkin H.B."/>
            <person name="Matheny P.B."/>
            <person name="Slot J.C."/>
        </authorList>
    </citation>
    <scope>NUCLEOTIDE SEQUENCE [LARGE SCALE GENOMIC DNA]</scope>
    <source>
        <strain evidence="2 3">2631</strain>
    </source>
</reference>
<feature type="compositionally biased region" description="Basic and acidic residues" evidence="1">
    <location>
        <begin position="355"/>
        <end position="367"/>
    </location>
</feature>
<dbReference type="AlphaFoldDB" id="A0A409WX70"/>
<dbReference type="InParanoid" id="A0A409WX70"/>
<feature type="region of interest" description="Disordered" evidence="1">
    <location>
        <begin position="222"/>
        <end position="276"/>
    </location>
</feature>
<name>A0A409WX70_PSICY</name>
<sequence>YSFSLGPSYISAHSADVILSDIRPIKLKAEALRTINALLDEFLSKILNTSCSLATDKLRASLLALLPTSLGKEALLEAEVELRAYWERTDVKVSAEDDSRMFHHEWAFELLRQKCEAYSTLNEEDEDPAAEARINERFGKVHPHPPSNALLDPAALYLTAILESMCEHILSNVGRVAARDSSRTSATVNDLFVALCEDDSIYGLFRLMKVYEQIELLSKTPKTRRSKSFSRSDRLSMSRTSSPQHDLTSASSAKSRQSFDGQSSTTPSSAGGSRASFEKARAIRMFSNGRSLGDIEVAPGGHKKSESLKSESLKSFPDDETLNPAEDAAMLREFDDLMRSASTMKVSLTPDRLKTMEVYKQEKDQRSATRRPGTHFSSNSEPDIPPASRANSQRLSIRHVDSIVEDEEEQNSPQVRPRRGSNTIIPPVPALSAVLPARARSVSTSSALQTPVRKPLRNPSLKAAPSSFSHVTTASDMVQTRDIRYGKPSENNGFPPRTRVRQRNRDSLDLDDVMNGSDDDQEPEVPVRQQPQSSPGPRRANAPPIKPAVSAKTRELMDFLAEGPPESGLPQVSKNGKELMDFLADGPPDFGNNSSTIDPFKPKGAGRLQRMISKLNLGNGEKVKTVSEGPKTPHSTTSVKQQQMQPPTPIRPNGINTKSSMASLANRPIPPRPAQLMQSQPPPPLSPPSSPHDSSDENKSMLNLSRKPYYDTSFSRDPSLHEKSISERASPVIQASPVSQSPTPRPDNYHRSTPPLPSNRTNGNGSIRHDRVPKEVLTDVQPFVPVRTTSIPSPTRKPAPSVITAGLPAIPEPDVRDMQRLLANATTADECRLIFDMYMARNGIPRVPKASMVPYPSPSPSVVKHAPYVEEATVENSLVELFLGGMAGPELPSELVHVEDEVIDGMPVQNDGSITANSHHDHNIVSSDVSITPGPQTIPLRA</sequence>
<feature type="region of interest" description="Disordered" evidence="1">
    <location>
        <begin position="292"/>
        <end position="322"/>
    </location>
</feature>
<feature type="compositionally biased region" description="Pro residues" evidence="1">
    <location>
        <begin position="680"/>
        <end position="690"/>
    </location>
</feature>
<evidence type="ECO:0000256" key="1">
    <source>
        <dbReference type="SAM" id="MobiDB-lite"/>
    </source>
</evidence>
<organism evidence="2 3">
    <name type="scientific">Psilocybe cyanescens</name>
    <dbReference type="NCBI Taxonomy" id="93625"/>
    <lineage>
        <taxon>Eukaryota</taxon>
        <taxon>Fungi</taxon>
        <taxon>Dikarya</taxon>
        <taxon>Basidiomycota</taxon>
        <taxon>Agaricomycotina</taxon>
        <taxon>Agaricomycetes</taxon>
        <taxon>Agaricomycetidae</taxon>
        <taxon>Agaricales</taxon>
        <taxon>Agaricineae</taxon>
        <taxon>Strophariaceae</taxon>
        <taxon>Psilocybe</taxon>
    </lineage>
</organism>
<feature type="region of interest" description="Disordered" evidence="1">
    <location>
        <begin position="355"/>
        <end position="426"/>
    </location>
</feature>
<accession>A0A409WX70</accession>
<dbReference type="InterPro" id="IPR009072">
    <property type="entry name" value="Histone-fold"/>
</dbReference>
<proteinExistence type="predicted"/>
<feature type="region of interest" description="Disordered" evidence="1">
    <location>
        <begin position="442"/>
        <end position="545"/>
    </location>
</feature>
<feature type="compositionally biased region" description="Acidic residues" evidence="1">
    <location>
        <begin position="509"/>
        <end position="523"/>
    </location>
</feature>
<protein>
    <submittedName>
        <fullName evidence="2">Uncharacterized protein</fullName>
    </submittedName>
</protein>
<feature type="compositionally biased region" description="Polar residues" evidence="1">
    <location>
        <begin position="633"/>
        <end position="645"/>
    </location>
</feature>
<dbReference type="OrthoDB" id="5382203at2759"/>
<dbReference type="GO" id="GO:0046982">
    <property type="term" value="F:protein heterodimerization activity"/>
    <property type="evidence" value="ECO:0007669"/>
    <property type="project" value="InterPro"/>
</dbReference>
<dbReference type="EMBL" id="NHYD01003045">
    <property type="protein sequence ID" value="PPQ83130.1"/>
    <property type="molecule type" value="Genomic_DNA"/>
</dbReference>
<dbReference type="STRING" id="93625.A0A409WX70"/>
<gene>
    <name evidence="2" type="ORF">CVT25_003707</name>
</gene>
<feature type="compositionally biased region" description="Polar residues" evidence="1">
    <location>
        <begin position="466"/>
        <end position="478"/>
    </location>
</feature>
<feature type="compositionally biased region" description="Basic and acidic residues" evidence="1">
    <location>
        <begin position="303"/>
        <end position="312"/>
    </location>
</feature>
<evidence type="ECO:0000313" key="3">
    <source>
        <dbReference type="Proteomes" id="UP000283269"/>
    </source>
</evidence>